<dbReference type="InterPro" id="IPR002035">
    <property type="entry name" value="VWF_A"/>
</dbReference>
<dbReference type="Gene3D" id="3.40.50.410">
    <property type="entry name" value="von Willebrand factor, type A domain"/>
    <property type="match status" value="1"/>
</dbReference>
<dbReference type="Pfam" id="PF00092">
    <property type="entry name" value="VWA"/>
    <property type="match status" value="1"/>
</dbReference>
<keyword evidence="2" id="KW-1185">Reference proteome</keyword>
<dbReference type="OrthoDB" id="6162049at2759"/>
<dbReference type="Proteomes" id="UP000749559">
    <property type="component" value="Unassembled WGS sequence"/>
</dbReference>
<accession>A0A8J1TXG9</accession>
<proteinExistence type="predicted"/>
<dbReference type="InterPro" id="IPR050525">
    <property type="entry name" value="ECM_Assembly_Org"/>
</dbReference>
<gene>
    <name evidence="1" type="ORF">OFUS_LOCUS21167</name>
</gene>
<reference evidence="1" key="1">
    <citation type="submission" date="2022-03" db="EMBL/GenBank/DDBJ databases">
        <authorList>
            <person name="Martin C."/>
        </authorList>
    </citation>
    <scope>NUCLEOTIDE SEQUENCE</scope>
</reference>
<name>A0A8J1TXG9_OWEFU</name>
<dbReference type="PANTHER" id="PTHR24020">
    <property type="entry name" value="COLLAGEN ALPHA"/>
    <property type="match status" value="1"/>
</dbReference>
<protein>
    <submittedName>
        <fullName evidence="1">Uncharacterized protein</fullName>
    </submittedName>
</protein>
<dbReference type="InterPro" id="IPR036465">
    <property type="entry name" value="vWFA_dom_sf"/>
</dbReference>
<dbReference type="SMART" id="SM00327">
    <property type="entry name" value="VWA"/>
    <property type="match status" value="1"/>
</dbReference>
<organism evidence="1 2">
    <name type="scientific">Owenia fusiformis</name>
    <name type="common">Polychaete worm</name>
    <dbReference type="NCBI Taxonomy" id="6347"/>
    <lineage>
        <taxon>Eukaryota</taxon>
        <taxon>Metazoa</taxon>
        <taxon>Spiralia</taxon>
        <taxon>Lophotrochozoa</taxon>
        <taxon>Annelida</taxon>
        <taxon>Polychaeta</taxon>
        <taxon>Sedentaria</taxon>
        <taxon>Canalipalpata</taxon>
        <taxon>Sabellida</taxon>
        <taxon>Oweniida</taxon>
        <taxon>Oweniidae</taxon>
        <taxon>Owenia</taxon>
    </lineage>
</organism>
<evidence type="ECO:0000313" key="2">
    <source>
        <dbReference type="Proteomes" id="UP000749559"/>
    </source>
</evidence>
<dbReference type="PROSITE" id="PS50234">
    <property type="entry name" value="VWFA"/>
    <property type="match status" value="1"/>
</dbReference>
<dbReference type="SUPFAM" id="SSF53300">
    <property type="entry name" value="vWA-like"/>
    <property type="match status" value="1"/>
</dbReference>
<dbReference type="EMBL" id="CAIIXF020000010">
    <property type="protein sequence ID" value="CAH1796794.1"/>
    <property type="molecule type" value="Genomic_DNA"/>
</dbReference>
<evidence type="ECO:0000313" key="1">
    <source>
        <dbReference type="EMBL" id="CAH1796794.1"/>
    </source>
</evidence>
<sequence>MVMSRPSLVILICLLVEVTVWATFLKDYSKKSPMKECGLDIVWAIDTSCSISMENKLKVRDFVKKMTTKFDIGTSPNKTLMAAVAYDKGTDHQFYLNDNTDKKSLRKAASKIDLRKKGCKTFTFDALREAREVYFTAKHGDRPDVINILILITDGITFPWERQWETIEQAELLRNTGAFILVINLPNEFGLNNATEFEMIATPNSKIFRPNDFVELMDIMKTLKKSLCKVKKSFKRTIDIQGDNVRSITRSTPRPITDASLCPYGFLQQGDRDSCQVFMVGCDVRNPRCCGCNLVFRDPNGRKAPDWPSTLLRNDTCLCESCLTERCIPKKFVDDWRREKALAKTGIL</sequence>
<dbReference type="AlphaFoldDB" id="A0A8J1TXG9"/>
<comment type="caution">
    <text evidence="1">The sequence shown here is derived from an EMBL/GenBank/DDBJ whole genome shotgun (WGS) entry which is preliminary data.</text>
</comment>